<feature type="compositionally biased region" description="Basic residues" evidence="2">
    <location>
        <begin position="208"/>
        <end position="217"/>
    </location>
</feature>
<feature type="coiled-coil region" evidence="1">
    <location>
        <begin position="66"/>
        <end position="124"/>
    </location>
</feature>
<feature type="compositionally biased region" description="Basic and acidic residues" evidence="2">
    <location>
        <begin position="365"/>
        <end position="376"/>
    </location>
</feature>
<evidence type="ECO:0000256" key="2">
    <source>
        <dbReference type="SAM" id="MobiDB-lite"/>
    </source>
</evidence>
<evidence type="ECO:0000313" key="3">
    <source>
        <dbReference type="EMBL" id="CAD5115091.1"/>
    </source>
</evidence>
<name>A0A7I8VII9_9ANNE</name>
<feature type="compositionally biased region" description="Low complexity" evidence="2">
    <location>
        <begin position="192"/>
        <end position="207"/>
    </location>
</feature>
<feature type="region of interest" description="Disordered" evidence="2">
    <location>
        <begin position="541"/>
        <end position="564"/>
    </location>
</feature>
<comment type="caution">
    <text evidence="3">The sequence shown here is derived from an EMBL/GenBank/DDBJ whole genome shotgun (WGS) entry which is preliminary data.</text>
</comment>
<gene>
    <name evidence="3" type="ORF">DGYR_LOCUS3865</name>
</gene>
<feature type="compositionally biased region" description="Basic and acidic residues" evidence="2">
    <location>
        <begin position="29"/>
        <end position="39"/>
    </location>
</feature>
<keyword evidence="4" id="KW-1185">Reference proteome</keyword>
<feature type="compositionally biased region" description="Basic and acidic residues" evidence="2">
    <location>
        <begin position="435"/>
        <end position="463"/>
    </location>
</feature>
<feature type="compositionally biased region" description="Low complexity" evidence="2">
    <location>
        <begin position="239"/>
        <end position="270"/>
    </location>
</feature>
<keyword evidence="1" id="KW-0175">Coiled coil</keyword>
<accession>A0A7I8VII9</accession>
<dbReference type="Proteomes" id="UP000549394">
    <property type="component" value="Unassembled WGS sequence"/>
</dbReference>
<feature type="compositionally biased region" description="Basic residues" evidence="2">
    <location>
        <begin position="40"/>
        <end position="50"/>
    </location>
</feature>
<reference evidence="3 4" key="1">
    <citation type="submission" date="2020-08" db="EMBL/GenBank/DDBJ databases">
        <authorList>
            <person name="Hejnol A."/>
        </authorList>
    </citation>
    <scope>NUCLEOTIDE SEQUENCE [LARGE SCALE GENOMIC DNA]</scope>
</reference>
<feature type="region of interest" description="Disordered" evidence="2">
    <location>
        <begin position="13"/>
        <end position="59"/>
    </location>
</feature>
<organism evidence="3 4">
    <name type="scientific">Dimorphilus gyrociliatus</name>
    <dbReference type="NCBI Taxonomy" id="2664684"/>
    <lineage>
        <taxon>Eukaryota</taxon>
        <taxon>Metazoa</taxon>
        <taxon>Spiralia</taxon>
        <taxon>Lophotrochozoa</taxon>
        <taxon>Annelida</taxon>
        <taxon>Polychaeta</taxon>
        <taxon>Polychaeta incertae sedis</taxon>
        <taxon>Dinophilidae</taxon>
        <taxon>Dimorphilus</taxon>
    </lineage>
</organism>
<dbReference type="EMBL" id="CAJFCJ010000005">
    <property type="protein sequence ID" value="CAD5115091.1"/>
    <property type="molecule type" value="Genomic_DNA"/>
</dbReference>
<evidence type="ECO:0000256" key="1">
    <source>
        <dbReference type="SAM" id="Coils"/>
    </source>
</evidence>
<sequence>MIAYVTEVIVEGDMDGRRNQLRNSPKSDSVSDRSMDSHVSRSKSQKTRPLHPKESIESRSTILTKRQLFEERMRIAKQKREEELERKRLGVIAAEQKAEEFRKKQLEERKKKITEQKMKESARQQAVLNRRKKMEEESKKKILSQMNKTLQKTVQPNDARDHQKKYAFGSRVSAQSSSLNRTPENARKENIPPHITSSSHSLPPSSNHHQHHHHRQPHQQQQHQQYNHNSHNHHHTHHASLNPATSPPSSRLSNNSLRPPAHPSSAPSRANSKKSIVQKNSRVNTPIKNIATTTNNLLINEKQDRNKTKQGNQTFTVGDTKKRRTVQFAENKEKPRENIKRKFLDAKDSPIRTSPPSPDRKKRIIRELPKDDKRTDVTTLVKRPPPPPINSSSSSPLPSKFLQSKREAVKGKLEMKDTTNLKEENKEEPMDEGNYFDKDEKVGENETQQEKVEKEDKKAESEKLAVASAKSEVQNQIQVHMVKDDNMREDNRTEDRDETDNQMETEDKVTPVIKSERLRNEFEKIDRIRKANYELLQKSRMEALKRERERKERQQKEEEERLERKKKLESIMKRVKVQSATENNFKKDNYDMKSSPKLAETFKSPLLRQLLADKKNRTAGNSQVTKPADIESIDISRNEQIVVNDKNERKIAFEEEIVPEM</sequence>
<feature type="compositionally biased region" description="Basic and acidic residues" evidence="2">
    <location>
        <begin position="481"/>
        <end position="495"/>
    </location>
</feature>
<dbReference type="AlphaFoldDB" id="A0A7I8VII9"/>
<feature type="compositionally biased region" description="Low complexity" evidence="2">
    <location>
        <begin position="218"/>
        <end position="229"/>
    </location>
</feature>
<feature type="compositionally biased region" description="Low complexity" evidence="2">
    <location>
        <begin position="289"/>
        <end position="300"/>
    </location>
</feature>
<feature type="compositionally biased region" description="Low complexity" evidence="2">
    <location>
        <begin position="390"/>
        <end position="399"/>
    </location>
</feature>
<proteinExistence type="predicted"/>
<feature type="compositionally biased region" description="Basic and acidic residues" evidence="2">
    <location>
        <begin position="330"/>
        <end position="350"/>
    </location>
</feature>
<feature type="region of interest" description="Disordered" evidence="2">
    <location>
        <begin position="167"/>
        <end position="510"/>
    </location>
</feature>
<protein>
    <submittedName>
        <fullName evidence="3">DgyrCDS4103</fullName>
    </submittedName>
</protein>
<feature type="compositionally biased region" description="Basic and acidic residues" evidence="2">
    <location>
        <begin position="404"/>
        <end position="428"/>
    </location>
</feature>
<evidence type="ECO:0000313" key="4">
    <source>
        <dbReference type="Proteomes" id="UP000549394"/>
    </source>
</evidence>
<feature type="compositionally biased region" description="Polar residues" evidence="2">
    <location>
        <begin position="172"/>
        <end position="183"/>
    </location>
</feature>
<feature type="compositionally biased region" description="Polar residues" evidence="2">
    <location>
        <begin position="273"/>
        <end position="287"/>
    </location>
</feature>